<dbReference type="Gene3D" id="2.40.50.230">
    <property type="entry name" value="Gp5 N-terminal domain"/>
    <property type="match status" value="1"/>
</dbReference>
<dbReference type="InterPro" id="IPR006531">
    <property type="entry name" value="Gp5/Vgr_OB"/>
</dbReference>
<gene>
    <name evidence="3" type="ORF">CP49_11815</name>
</gene>
<dbReference type="AlphaFoldDB" id="A0A0R3L044"/>
<dbReference type="InterPro" id="IPR037026">
    <property type="entry name" value="Vgr_OB-fold_dom_sf"/>
</dbReference>
<dbReference type="EMBL" id="LLXX01000173">
    <property type="protein sequence ID" value="KRQ99276.1"/>
    <property type="molecule type" value="Genomic_DNA"/>
</dbReference>
<evidence type="ECO:0000313" key="3">
    <source>
        <dbReference type="EMBL" id="KRQ99276.1"/>
    </source>
</evidence>
<protein>
    <recommendedName>
        <fullName evidence="2">Gp5/Type VI secretion system Vgr protein OB-fold domain-containing protein</fullName>
    </recommendedName>
</protein>
<reference evidence="3 4" key="1">
    <citation type="submission" date="2014-03" db="EMBL/GenBank/DDBJ databases">
        <title>Bradyrhizobium valentinum sp. nov., isolated from effective nodules of Lupinus mariae-josephae, a lupine endemic of basic-lime soils in Eastern Spain.</title>
        <authorList>
            <person name="Duran D."/>
            <person name="Rey L."/>
            <person name="Navarro A."/>
            <person name="Busquets A."/>
            <person name="Imperial J."/>
            <person name="Ruiz-Argueso T."/>
        </authorList>
    </citation>
    <scope>NUCLEOTIDE SEQUENCE [LARGE SCALE GENOMIC DNA]</scope>
    <source>
        <strain evidence="3 4">LmjM3</strain>
    </source>
</reference>
<feature type="compositionally biased region" description="Acidic residues" evidence="1">
    <location>
        <begin position="207"/>
        <end position="227"/>
    </location>
</feature>
<evidence type="ECO:0000313" key="4">
    <source>
        <dbReference type="Proteomes" id="UP000051913"/>
    </source>
</evidence>
<evidence type="ECO:0000259" key="2">
    <source>
        <dbReference type="Pfam" id="PF04717"/>
    </source>
</evidence>
<accession>A0A0R3L044</accession>
<dbReference type="RefSeq" id="WP_057853928.1">
    <property type="nucleotide sequence ID" value="NZ_LLXX01000173.1"/>
</dbReference>
<feature type="region of interest" description="Disordered" evidence="1">
    <location>
        <begin position="199"/>
        <end position="233"/>
    </location>
</feature>
<feature type="domain" description="Gp5/Type VI secretion system Vgr protein OB-fold" evidence="2">
    <location>
        <begin position="27"/>
        <end position="98"/>
    </location>
</feature>
<dbReference type="Pfam" id="PF04717">
    <property type="entry name" value="Phage_base_V"/>
    <property type="match status" value="1"/>
</dbReference>
<proteinExistence type="predicted"/>
<sequence>MNLEDHLTELWAEVGETKRRIANLIRHGPITDIDAEKQVLRVRLNPESEDKPFKSAWIPYAQQAGEYKFHNPPVKGQNMTVIAPGGELGQAFAVPMTWSEKFPSPGDKEDEHVMKFDKVKTVIKKDQVTLTVGDVKIDIKKEDMSITIGDTKFKLTKETISSKAGEAIYQDASNVHIKGSEAVKIGGGGAVHVVSGANLATPPWVDGGEEPEEAPSDVDGDDGEGGEEGAPVS</sequence>
<evidence type="ECO:0000256" key="1">
    <source>
        <dbReference type="SAM" id="MobiDB-lite"/>
    </source>
</evidence>
<dbReference type="NCBIfam" id="TIGR01644">
    <property type="entry name" value="phage_P2_V"/>
    <property type="match status" value="1"/>
</dbReference>
<comment type="caution">
    <text evidence="3">The sequence shown here is derived from an EMBL/GenBank/DDBJ whole genome shotgun (WGS) entry which is preliminary data.</text>
</comment>
<dbReference type="Proteomes" id="UP000051913">
    <property type="component" value="Unassembled WGS sequence"/>
</dbReference>
<organism evidence="3 4">
    <name type="scientific">Bradyrhizobium valentinum</name>
    <dbReference type="NCBI Taxonomy" id="1518501"/>
    <lineage>
        <taxon>Bacteria</taxon>
        <taxon>Pseudomonadati</taxon>
        <taxon>Pseudomonadota</taxon>
        <taxon>Alphaproteobacteria</taxon>
        <taxon>Hyphomicrobiales</taxon>
        <taxon>Nitrobacteraceae</taxon>
        <taxon>Bradyrhizobium</taxon>
    </lineage>
</organism>
<name>A0A0R3L044_9BRAD</name>
<dbReference type="InterPro" id="IPR013046">
    <property type="entry name" value="GpV/Gp45"/>
</dbReference>
<keyword evidence="4" id="KW-1185">Reference proteome</keyword>